<keyword evidence="3" id="KW-1185">Reference proteome</keyword>
<proteinExistence type="predicted"/>
<organism evidence="2 3">
    <name type="scientific">Protea cynaroides</name>
    <dbReference type="NCBI Taxonomy" id="273540"/>
    <lineage>
        <taxon>Eukaryota</taxon>
        <taxon>Viridiplantae</taxon>
        <taxon>Streptophyta</taxon>
        <taxon>Embryophyta</taxon>
        <taxon>Tracheophyta</taxon>
        <taxon>Spermatophyta</taxon>
        <taxon>Magnoliopsida</taxon>
        <taxon>Proteales</taxon>
        <taxon>Proteaceae</taxon>
        <taxon>Protea</taxon>
    </lineage>
</organism>
<gene>
    <name evidence="2" type="ORF">NE237_017089</name>
</gene>
<evidence type="ECO:0000313" key="2">
    <source>
        <dbReference type="EMBL" id="KAJ4965240.1"/>
    </source>
</evidence>
<comment type="caution">
    <text evidence="2">The sequence shown here is derived from an EMBL/GenBank/DDBJ whole genome shotgun (WGS) entry which is preliminary data.</text>
</comment>
<protein>
    <submittedName>
        <fullName evidence="2">Uncharacterized protein</fullName>
    </submittedName>
</protein>
<reference evidence="2" key="1">
    <citation type="journal article" date="2023" name="Plant J.">
        <title>The genome of the king protea, Protea cynaroides.</title>
        <authorList>
            <person name="Chang J."/>
            <person name="Duong T.A."/>
            <person name="Schoeman C."/>
            <person name="Ma X."/>
            <person name="Roodt D."/>
            <person name="Barker N."/>
            <person name="Li Z."/>
            <person name="Van de Peer Y."/>
            <person name="Mizrachi E."/>
        </authorList>
    </citation>
    <scope>NUCLEOTIDE SEQUENCE</scope>
    <source>
        <tissue evidence="2">Young leaves</tissue>
    </source>
</reference>
<sequence>MDDHGKVLMASSKRIATLVKSSLRRDCFYTRKRLLFLNHCWKKDDQVLSVYRCGVVLDAFQLFGEMSVEDEQHLLLDVVCWNSVISGCVQNRWDEETFCLFKDLQIYSRYSSSDNLGEYVLTPPIHSRVYCHPTTA</sequence>
<accession>A0A9Q0K7D8</accession>
<dbReference type="AlphaFoldDB" id="A0A9Q0K7D8"/>
<name>A0A9Q0K7D8_9MAGN</name>
<dbReference type="EMBL" id="JAMYWD010000007">
    <property type="protein sequence ID" value="KAJ4965240.1"/>
    <property type="molecule type" value="Genomic_DNA"/>
</dbReference>
<dbReference type="InterPro" id="IPR002885">
    <property type="entry name" value="PPR_rpt"/>
</dbReference>
<dbReference type="Proteomes" id="UP001141806">
    <property type="component" value="Unassembled WGS sequence"/>
</dbReference>
<evidence type="ECO:0000313" key="3">
    <source>
        <dbReference type="Proteomes" id="UP001141806"/>
    </source>
</evidence>
<dbReference type="Pfam" id="PF01535">
    <property type="entry name" value="PPR"/>
    <property type="match status" value="1"/>
</dbReference>
<dbReference type="InterPro" id="IPR011990">
    <property type="entry name" value="TPR-like_helical_dom_sf"/>
</dbReference>
<evidence type="ECO:0000256" key="1">
    <source>
        <dbReference type="ARBA" id="ARBA00022737"/>
    </source>
</evidence>
<keyword evidence="1" id="KW-0677">Repeat</keyword>
<dbReference type="NCBIfam" id="TIGR00756">
    <property type="entry name" value="PPR"/>
    <property type="match status" value="1"/>
</dbReference>
<dbReference type="Gene3D" id="1.25.40.10">
    <property type="entry name" value="Tetratricopeptide repeat domain"/>
    <property type="match status" value="1"/>
</dbReference>